<dbReference type="EMBL" id="MN035103">
    <property type="protein sequence ID" value="QDH89884.1"/>
    <property type="molecule type" value="Genomic_RNA"/>
</dbReference>
<organism evidence="1">
    <name type="scientific">Leviviridae sp</name>
    <dbReference type="NCBI Taxonomy" id="2027243"/>
    <lineage>
        <taxon>Viruses</taxon>
        <taxon>Riboviria</taxon>
        <taxon>Orthornavirae</taxon>
        <taxon>Lenarviricota</taxon>
        <taxon>Leviviricetes</taxon>
        <taxon>Norzivirales</taxon>
        <taxon>Fiersviridae</taxon>
    </lineage>
</organism>
<sequence length="419" mass="46700">MANRRSRESRRPLPSGRYKSTWRMVPPYIKPEDTVISGPYAPVVESQITDSEGHSGYRHIKAASGDVGGEFFTQKRYLERDGSSAHLREETTNEYGNTEIITYDGPAYPITPTTEMFPPSGQSSIDRLDELGATAVARCKPTNSVADVSTAIAELWRERLPHIAGQLFWKGRVDSARKAGSEYLNTEFGWVPLAADISDFFAGVFNADRIMTQLERDSGRVVRRRYNFPPERERSTLVVQANTSAALPPGIVAFLDRSNLGDLVRTRETVRVQWFSGAFTYELPPDFISRSVIGRYALIANKVFGVTLTPEVVWNLTPWSWALDWFTNTGDVISNLTDWGTEGLIMRYGYLMEHSIVKDSYALTKSGHRGLGASSVSPLVFVTETKIRRRANPFGFGLTWDGLSPRQLAIAAALGLSRS</sequence>
<name>A0A514D8D6_9VIRU</name>
<accession>A0A514D8D6</accession>
<reference evidence="1" key="1">
    <citation type="submission" date="2019-05" db="EMBL/GenBank/DDBJ databases">
        <title>Metatranscriptomic reconstruction reveals RNA viruses with the potential to shape carbon cycling in soil.</title>
        <authorList>
            <person name="Starr E.P."/>
            <person name="Nuccio E."/>
            <person name="Pett-Ridge J."/>
            <person name="Banfield J.F."/>
            <person name="Firestone M.K."/>
        </authorList>
    </citation>
    <scope>NUCLEOTIDE SEQUENCE</scope>
    <source>
        <strain evidence="1">H2_Bulk_36_scaffold_108</strain>
    </source>
</reference>
<evidence type="ECO:0000313" key="1">
    <source>
        <dbReference type="EMBL" id="QDH89884.1"/>
    </source>
</evidence>
<gene>
    <name evidence="1" type="ORF">H2Bulk36108_000001</name>
</gene>
<protein>
    <submittedName>
        <fullName evidence="1">Uncharacterized protein</fullName>
    </submittedName>
</protein>
<proteinExistence type="predicted"/>